<dbReference type="PROSITE" id="PS50093">
    <property type="entry name" value="PKD"/>
    <property type="match status" value="2"/>
</dbReference>
<feature type="domain" description="PKD" evidence="1">
    <location>
        <begin position="484"/>
        <end position="541"/>
    </location>
</feature>
<evidence type="ECO:0000313" key="3">
    <source>
        <dbReference type="Proteomes" id="UP001501126"/>
    </source>
</evidence>
<evidence type="ECO:0000313" key="2">
    <source>
        <dbReference type="EMBL" id="GAA0874311.1"/>
    </source>
</evidence>
<name>A0ABN1MM08_9FLAO</name>
<dbReference type="EMBL" id="BAAAFH010000003">
    <property type="protein sequence ID" value="GAA0874311.1"/>
    <property type="molecule type" value="Genomic_DNA"/>
</dbReference>
<evidence type="ECO:0000259" key="1">
    <source>
        <dbReference type="PROSITE" id="PS50093"/>
    </source>
</evidence>
<gene>
    <name evidence="2" type="ORF">GCM10009118_07190</name>
</gene>
<organism evidence="2 3">
    <name type="scientific">Wandonia haliotis</name>
    <dbReference type="NCBI Taxonomy" id="574963"/>
    <lineage>
        <taxon>Bacteria</taxon>
        <taxon>Pseudomonadati</taxon>
        <taxon>Bacteroidota</taxon>
        <taxon>Flavobacteriia</taxon>
        <taxon>Flavobacteriales</taxon>
        <taxon>Crocinitomicaceae</taxon>
        <taxon>Wandonia</taxon>
    </lineage>
</organism>
<dbReference type="Proteomes" id="UP001501126">
    <property type="component" value="Unassembled WGS sequence"/>
</dbReference>
<dbReference type="NCBIfam" id="TIGR04131">
    <property type="entry name" value="Bac_Flav_CTERM"/>
    <property type="match status" value="1"/>
</dbReference>
<dbReference type="SMART" id="SM00089">
    <property type="entry name" value="PKD"/>
    <property type="match status" value="4"/>
</dbReference>
<keyword evidence="3" id="KW-1185">Reference proteome</keyword>
<reference evidence="2 3" key="1">
    <citation type="journal article" date="2019" name="Int. J. Syst. Evol. Microbiol.">
        <title>The Global Catalogue of Microorganisms (GCM) 10K type strain sequencing project: providing services to taxonomists for standard genome sequencing and annotation.</title>
        <authorList>
            <consortium name="The Broad Institute Genomics Platform"/>
            <consortium name="The Broad Institute Genome Sequencing Center for Infectious Disease"/>
            <person name="Wu L."/>
            <person name="Ma J."/>
        </authorList>
    </citation>
    <scope>NUCLEOTIDE SEQUENCE [LARGE SCALE GENOMIC DNA]</scope>
    <source>
        <strain evidence="2 3">JCM 16083</strain>
    </source>
</reference>
<dbReference type="Pfam" id="PF18911">
    <property type="entry name" value="PKD_4"/>
    <property type="match status" value="1"/>
</dbReference>
<dbReference type="InterPro" id="IPR026341">
    <property type="entry name" value="T9SS_type_B"/>
</dbReference>
<proteinExistence type="predicted"/>
<dbReference type="InterPro" id="IPR035986">
    <property type="entry name" value="PKD_dom_sf"/>
</dbReference>
<dbReference type="InterPro" id="IPR013783">
    <property type="entry name" value="Ig-like_fold"/>
</dbReference>
<accession>A0ABN1MM08</accession>
<dbReference type="Pfam" id="PF13585">
    <property type="entry name" value="CHU_C"/>
    <property type="match status" value="1"/>
</dbReference>
<dbReference type="SUPFAM" id="SSF49299">
    <property type="entry name" value="PKD domain"/>
    <property type="match status" value="3"/>
</dbReference>
<sequence length="722" mass="80322">MRITYFLLTIIFLTSFSGYASHIVGGEMYYDCLGNNQYRITLKIYRDCFSSGADFDSPLPVTIFTGNDQFVRVEDVPYPGNTTIPVTFNNPCVTPPNNICVQEAIYTKVITLAPSASGYKLAYQRCCRGPAVQNLLNADDVGLTLLATIPPAGIADCNSSPRFSEFPPLMLCNNDPLVFDHSATDPDGDQLVYELCAPYNGGTTFAPLPNPADAPPYSLVPWESGFSAAVPLGPGSSVTIDPTTGVLSADPNLTGLFAVGVCVKEYRNGTLIGTTTRDFLFRVINCQIQLTSEITPQEEMVRFISYCEGLTIEFENDSFNGDTYFWDFGVSGTNQDTSNLFEPTYTFPSAGDYEVTLIVNRGWPCTDTSKQIFRVYEEFYVQYTAPPPQCIENNNFSFQTDGQFNPATTTITWNFGNEANTTQSQDVNPQNIVFNTSGYHTVTLSGDNGVCQSVYTDSVLVFKIPTIDFYLDTGLMCAPYLARFYNSSQADTEIIYAWDFGDGTMSNEENPTHVYPDPGIYDVTLSIVVDDGCQADLSMTIENAIDVKPSPEANFSLSADTVSAFEPWVTLTDESIDGVEHWYYFTPLDSTSERNTDWAYLDGGNHYPLQVVTNSFGCKDTMIRRIYVIPHTTLYVPNAFTPDGNGLNEVFLPEVRDVLEYRFDIYTRWGNRIFTTDNPKQGWDGTHNGKPAGDGVYIYQIFFKKAHTNLNEIVRGHFTLIR</sequence>
<protein>
    <recommendedName>
        <fullName evidence="1">PKD domain-containing protein</fullName>
    </recommendedName>
</protein>
<comment type="caution">
    <text evidence="2">The sequence shown here is derived from an EMBL/GenBank/DDBJ whole genome shotgun (WGS) entry which is preliminary data.</text>
</comment>
<dbReference type="Gene3D" id="2.60.40.10">
    <property type="entry name" value="Immunoglobulins"/>
    <property type="match status" value="2"/>
</dbReference>
<feature type="domain" description="PKD" evidence="1">
    <location>
        <begin position="323"/>
        <end position="360"/>
    </location>
</feature>
<dbReference type="RefSeq" id="WP_343785211.1">
    <property type="nucleotide sequence ID" value="NZ_BAAAFH010000003.1"/>
</dbReference>
<dbReference type="CDD" id="cd00146">
    <property type="entry name" value="PKD"/>
    <property type="match status" value="2"/>
</dbReference>
<dbReference type="InterPro" id="IPR022409">
    <property type="entry name" value="PKD/Chitinase_dom"/>
</dbReference>
<dbReference type="InterPro" id="IPR000601">
    <property type="entry name" value="PKD_dom"/>
</dbReference>